<dbReference type="OrthoDB" id="3506153at2"/>
<keyword evidence="2" id="KW-0808">Transferase</keyword>
<dbReference type="GO" id="GO:0032259">
    <property type="term" value="P:methylation"/>
    <property type="evidence" value="ECO:0007669"/>
    <property type="project" value="UniProtKB-KW"/>
</dbReference>
<dbReference type="InterPro" id="IPR013217">
    <property type="entry name" value="Methyltransf_12"/>
</dbReference>
<dbReference type="PANTHER" id="PTHR43464:SF19">
    <property type="entry name" value="UBIQUINONE BIOSYNTHESIS O-METHYLTRANSFERASE, MITOCHONDRIAL"/>
    <property type="match status" value="1"/>
</dbReference>
<gene>
    <name evidence="5" type="ORF">AFR_08865</name>
</gene>
<dbReference type="SUPFAM" id="SSF53335">
    <property type="entry name" value="S-adenosyl-L-methionine-dependent methyltransferases"/>
    <property type="match status" value="1"/>
</dbReference>
<dbReference type="eggNOG" id="COG0500">
    <property type="taxonomic scope" value="Bacteria"/>
</dbReference>
<dbReference type="Pfam" id="PF08242">
    <property type="entry name" value="Methyltransf_12"/>
    <property type="match status" value="1"/>
</dbReference>
<dbReference type="PATRIC" id="fig|1246995.3.peg.1804"/>
<evidence type="ECO:0000313" key="6">
    <source>
        <dbReference type="Proteomes" id="UP000017746"/>
    </source>
</evidence>
<dbReference type="Gene3D" id="3.40.50.150">
    <property type="entry name" value="Vaccinia Virus protein VP39"/>
    <property type="match status" value="1"/>
</dbReference>
<dbReference type="InterPro" id="IPR029063">
    <property type="entry name" value="SAM-dependent_MTases_sf"/>
</dbReference>
<evidence type="ECO:0000256" key="3">
    <source>
        <dbReference type="ARBA" id="ARBA00022691"/>
    </source>
</evidence>
<keyword evidence="3" id="KW-0949">S-adenosyl-L-methionine</keyword>
<proteinExistence type="predicted"/>
<dbReference type="KEGG" id="afs:AFR_08865"/>
<dbReference type="STRING" id="1246995.AFR_08865"/>
<evidence type="ECO:0000256" key="1">
    <source>
        <dbReference type="ARBA" id="ARBA00022603"/>
    </source>
</evidence>
<dbReference type="Proteomes" id="UP000017746">
    <property type="component" value="Chromosome"/>
</dbReference>
<sequence length="277" mass="29423">MTHTHDVDWARFGPDLISDGEVNAPMIDQALHWLAGRHPGATRVLDVGSGPGVAACTFARLLPAAEVVAADGAAPLLALARARAEELGVAGRFTTREVRLPEGLADLPDADVIWVSGVAHHLPDPAEGIRAFAALLRPGGVLALREGGLPLKFLPPHADGGLSARIDAVDSALSRDHAHPMGAINAPRSWPALLAEAGLSNVSSRSFMLDLPEPLGDAPRQNLVRLLRRTRESLDGHLAAADLARLEQLMDPTDPESVLNRPDVFMLRATTIYTAVR</sequence>
<dbReference type="CDD" id="cd02440">
    <property type="entry name" value="AdoMet_MTases"/>
    <property type="match status" value="1"/>
</dbReference>
<protein>
    <recommendedName>
        <fullName evidence="4">Methyltransferase type 12 domain-containing protein</fullName>
    </recommendedName>
</protein>
<organism evidence="5 6">
    <name type="scientific">Actinoplanes friuliensis DSM 7358</name>
    <dbReference type="NCBI Taxonomy" id="1246995"/>
    <lineage>
        <taxon>Bacteria</taxon>
        <taxon>Bacillati</taxon>
        <taxon>Actinomycetota</taxon>
        <taxon>Actinomycetes</taxon>
        <taxon>Micromonosporales</taxon>
        <taxon>Micromonosporaceae</taxon>
        <taxon>Actinoplanes</taxon>
    </lineage>
</organism>
<dbReference type="PANTHER" id="PTHR43464">
    <property type="entry name" value="METHYLTRANSFERASE"/>
    <property type="match status" value="1"/>
</dbReference>
<dbReference type="AlphaFoldDB" id="U5VTF9"/>
<keyword evidence="1" id="KW-0489">Methyltransferase</keyword>
<dbReference type="HOGENOM" id="CLU_066439_1_0_11"/>
<reference evidence="5 6" key="1">
    <citation type="journal article" date="2014" name="J. Biotechnol.">
        <title>Complete genome sequence of the actinobacterium Actinoplanes friuliensis HAG 010964, producer of the lipopeptide antibiotic friulimycin.</title>
        <authorList>
            <person name="Ruckert C."/>
            <person name="Szczepanowski R."/>
            <person name="Albersmeier A."/>
            <person name="Goesmann A."/>
            <person name="Fischer N."/>
            <person name="Steinkamper A."/>
            <person name="Puhler A."/>
            <person name="Biener R."/>
            <person name="Schwartz D."/>
            <person name="Kalinowski J."/>
        </authorList>
    </citation>
    <scope>NUCLEOTIDE SEQUENCE [LARGE SCALE GENOMIC DNA]</scope>
    <source>
        <strain evidence="5 6">DSM 7358</strain>
    </source>
</reference>
<feature type="domain" description="Methyltransferase type 12" evidence="4">
    <location>
        <begin position="45"/>
        <end position="142"/>
    </location>
</feature>
<keyword evidence="6" id="KW-1185">Reference proteome</keyword>
<dbReference type="EMBL" id="CP006272">
    <property type="protein sequence ID" value="AGZ40062.1"/>
    <property type="molecule type" value="Genomic_DNA"/>
</dbReference>
<dbReference type="GO" id="GO:0008168">
    <property type="term" value="F:methyltransferase activity"/>
    <property type="evidence" value="ECO:0007669"/>
    <property type="project" value="UniProtKB-KW"/>
</dbReference>
<evidence type="ECO:0000313" key="5">
    <source>
        <dbReference type="EMBL" id="AGZ40062.1"/>
    </source>
</evidence>
<name>U5VTF9_9ACTN</name>
<evidence type="ECO:0000256" key="2">
    <source>
        <dbReference type="ARBA" id="ARBA00022679"/>
    </source>
</evidence>
<evidence type="ECO:0000259" key="4">
    <source>
        <dbReference type="Pfam" id="PF08242"/>
    </source>
</evidence>
<dbReference type="RefSeq" id="WP_023359593.1">
    <property type="nucleotide sequence ID" value="NC_022657.1"/>
</dbReference>
<accession>U5VTF9</accession>